<dbReference type="Pfam" id="PF01547">
    <property type="entry name" value="SBP_bac_1"/>
    <property type="match status" value="1"/>
</dbReference>
<evidence type="ECO:0000313" key="2">
    <source>
        <dbReference type="EMBL" id="MFC5529478.1"/>
    </source>
</evidence>
<dbReference type="PANTHER" id="PTHR43649:SF12">
    <property type="entry name" value="DIACETYLCHITOBIOSE BINDING PROTEIN DASA"/>
    <property type="match status" value="1"/>
</dbReference>
<organism evidence="2 3">
    <name type="scientific">Cohnella yongneupensis</name>
    <dbReference type="NCBI Taxonomy" id="425006"/>
    <lineage>
        <taxon>Bacteria</taxon>
        <taxon>Bacillati</taxon>
        <taxon>Bacillota</taxon>
        <taxon>Bacilli</taxon>
        <taxon>Bacillales</taxon>
        <taxon>Paenibacillaceae</taxon>
        <taxon>Cohnella</taxon>
    </lineage>
</organism>
<dbReference type="PROSITE" id="PS51257">
    <property type="entry name" value="PROKAR_LIPOPROTEIN"/>
    <property type="match status" value="1"/>
</dbReference>
<reference evidence="3" key="1">
    <citation type="journal article" date="2019" name="Int. J. Syst. Evol. Microbiol.">
        <title>The Global Catalogue of Microorganisms (GCM) 10K type strain sequencing project: providing services to taxonomists for standard genome sequencing and annotation.</title>
        <authorList>
            <consortium name="The Broad Institute Genomics Platform"/>
            <consortium name="The Broad Institute Genome Sequencing Center for Infectious Disease"/>
            <person name="Wu L."/>
            <person name="Ma J."/>
        </authorList>
    </citation>
    <scope>NUCLEOTIDE SEQUENCE [LARGE SCALE GENOMIC DNA]</scope>
    <source>
        <strain evidence="3">CGMCC 1.18578</strain>
    </source>
</reference>
<dbReference type="Proteomes" id="UP001596108">
    <property type="component" value="Unassembled WGS sequence"/>
</dbReference>
<name>A0ABW0QYH1_9BACL</name>
<dbReference type="EMBL" id="JBHSNC010000024">
    <property type="protein sequence ID" value="MFC5529478.1"/>
    <property type="molecule type" value="Genomic_DNA"/>
</dbReference>
<accession>A0ABW0QYH1</accession>
<dbReference type="Gene3D" id="3.40.190.10">
    <property type="entry name" value="Periplasmic binding protein-like II"/>
    <property type="match status" value="2"/>
</dbReference>
<evidence type="ECO:0000313" key="3">
    <source>
        <dbReference type="Proteomes" id="UP001596108"/>
    </source>
</evidence>
<dbReference type="PANTHER" id="PTHR43649">
    <property type="entry name" value="ARABINOSE-BINDING PROTEIN-RELATED"/>
    <property type="match status" value="1"/>
</dbReference>
<keyword evidence="3" id="KW-1185">Reference proteome</keyword>
<keyword evidence="1" id="KW-0732">Signal</keyword>
<comment type="caution">
    <text evidence="2">The sequence shown here is derived from an EMBL/GenBank/DDBJ whole genome shotgun (WGS) entry which is preliminary data.</text>
</comment>
<protein>
    <submittedName>
        <fullName evidence="2">Extracellular solute-binding protein</fullName>
    </submittedName>
</protein>
<evidence type="ECO:0000256" key="1">
    <source>
        <dbReference type="SAM" id="SignalP"/>
    </source>
</evidence>
<gene>
    <name evidence="2" type="ORF">ACFPQ4_08455</name>
</gene>
<dbReference type="InterPro" id="IPR006059">
    <property type="entry name" value="SBP"/>
</dbReference>
<dbReference type="InterPro" id="IPR050490">
    <property type="entry name" value="Bact_solute-bd_prot1"/>
</dbReference>
<proteinExistence type="predicted"/>
<dbReference type="SUPFAM" id="SSF53850">
    <property type="entry name" value="Periplasmic binding protein-like II"/>
    <property type="match status" value="1"/>
</dbReference>
<feature type="signal peptide" evidence="1">
    <location>
        <begin position="1"/>
        <end position="21"/>
    </location>
</feature>
<dbReference type="RefSeq" id="WP_378111349.1">
    <property type="nucleotide sequence ID" value="NZ_JBHSNC010000024.1"/>
</dbReference>
<dbReference type="CDD" id="cd13580">
    <property type="entry name" value="PBP2_AlgQ_like_1"/>
    <property type="match status" value="1"/>
</dbReference>
<sequence>MKKVKSNARLVLTALSSIVLLTSCFQDNGVNMKPISEQQRTDEIASGDPSLSKYNPPIELTFVRETGGLDDLLKQFPGETLEDNRWSRLYEQELGVQIKYDWVAQGDQYRQKLGFALATGKIPDIVRVNAQQLRQLSNAGLIQDLSDVYVKYASPFTKSILSQEGNGPFEAATVDGKLMGIPESSSSIEGAEYLWIRTDWLDNLGLQPPRTMEDLLAISKAFTEGDPDRNGKNDTFGLAVTNYIWDPVAGLMDFMAGYGAYPNLWLKNASGSLVYGGIQPEVKKALKALQELYGDGQIDSEFAMMDGRKVKSEVAKGKIGIAYGEQWSSFWLQPSRENPKAQWQAFPIVSISGQQTKVPLPFNTSQYLAVRKGYEHPEAIVKLINLHLEKNWGATAEYQTYYSTPYPAWQLSPVTPFPPKKNLEAYLQLDDARRTGNQSVLKDEAKAIQKNIDIYMAGNANKDIGWGWERTYGPSGAFAILDQYEKNNQLLYESFTGGPTETMIEKQSILNNLLFDTYINIILGRPIEEFDRFVEEWLRLGGDSITIEVNQWLSNRGRNMK</sequence>
<feature type="chain" id="PRO_5046832138" evidence="1">
    <location>
        <begin position="22"/>
        <end position="561"/>
    </location>
</feature>